<dbReference type="EMBL" id="QQBC01000015">
    <property type="protein sequence ID" value="RDI60452.1"/>
    <property type="molecule type" value="Genomic_DNA"/>
</dbReference>
<dbReference type="AlphaFoldDB" id="A0A370HPE7"/>
<comment type="caution">
    <text evidence="3">The sequence shown here is derived from an EMBL/GenBank/DDBJ whole genome shotgun (WGS) entry which is preliminary data.</text>
</comment>
<name>A0A370HPE7_9NOCA</name>
<feature type="domain" description="BON" evidence="2">
    <location>
        <begin position="1"/>
        <end position="38"/>
    </location>
</feature>
<organism evidence="3 4">
    <name type="scientific">Nocardia pseudobrasiliensis</name>
    <dbReference type="NCBI Taxonomy" id="45979"/>
    <lineage>
        <taxon>Bacteria</taxon>
        <taxon>Bacillati</taxon>
        <taxon>Actinomycetota</taxon>
        <taxon>Actinomycetes</taxon>
        <taxon>Mycobacteriales</taxon>
        <taxon>Nocardiaceae</taxon>
        <taxon>Nocardia</taxon>
    </lineage>
</organism>
<evidence type="ECO:0000313" key="4">
    <source>
        <dbReference type="Proteomes" id="UP000254869"/>
    </source>
</evidence>
<feature type="region of interest" description="Disordered" evidence="1">
    <location>
        <begin position="39"/>
        <end position="58"/>
    </location>
</feature>
<dbReference type="Proteomes" id="UP000254869">
    <property type="component" value="Unassembled WGS sequence"/>
</dbReference>
<accession>A0A370HPE7</accession>
<keyword evidence="4" id="KW-1185">Reference proteome</keyword>
<gene>
    <name evidence="3" type="ORF">DFR76_11582</name>
</gene>
<evidence type="ECO:0000259" key="2">
    <source>
        <dbReference type="PROSITE" id="PS50914"/>
    </source>
</evidence>
<evidence type="ECO:0000313" key="3">
    <source>
        <dbReference type="EMBL" id="RDI60452.1"/>
    </source>
</evidence>
<sequence length="58" mass="6328">MVTLFGTVPHPIMIDILIALTSGVKGVVDVRSELLIESRQHPDSGDQVVEAETNDPMR</sequence>
<dbReference type="PROSITE" id="PS50914">
    <property type="entry name" value="BON"/>
    <property type="match status" value="1"/>
</dbReference>
<proteinExistence type="predicted"/>
<reference evidence="3 4" key="1">
    <citation type="submission" date="2018-07" db="EMBL/GenBank/DDBJ databases">
        <title>Genomic Encyclopedia of Type Strains, Phase IV (KMG-IV): sequencing the most valuable type-strain genomes for metagenomic binning, comparative biology and taxonomic classification.</title>
        <authorList>
            <person name="Goeker M."/>
        </authorList>
    </citation>
    <scope>NUCLEOTIDE SEQUENCE [LARGE SCALE GENOMIC DNA]</scope>
    <source>
        <strain evidence="3 4">DSM 44290</strain>
    </source>
</reference>
<evidence type="ECO:0000256" key="1">
    <source>
        <dbReference type="SAM" id="MobiDB-lite"/>
    </source>
</evidence>
<protein>
    <recommendedName>
        <fullName evidence="2">BON domain-containing protein</fullName>
    </recommendedName>
</protein>
<dbReference type="InterPro" id="IPR007055">
    <property type="entry name" value="BON_dom"/>
</dbReference>